<name>A0A023X6L5_RUBRA</name>
<reference evidence="8 10" key="1">
    <citation type="submission" date="2014-03" db="EMBL/GenBank/DDBJ databases">
        <title>Complete genome sequence of the Radio-Resistant Rubrobacter radiotolerans RSPS-4.</title>
        <authorList>
            <person name="Egas C.C."/>
            <person name="Barroso C.C."/>
            <person name="Froufe H.J.C."/>
            <person name="Pacheco J.J."/>
            <person name="Albuquerque L.L."/>
            <person name="da Costa M.M.S."/>
        </authorList>
    </citation>
    <scope>NUCLEOTIDE SEQUENCE [LARGE SCALE GENOMIC DNA]</scope>
    <source>
        <strain evidence="8 10">RSPS-4</strain>
    </source>
</reference>
<dbReference type="EMBL" id="JAWXXX010000001">
    <property type="protein sequence ID" value="MDX5892622.1"/>
    <property type="molecule type" value="Genomic_DNA"/>
</dbReference>
<evidence type="ECO:0000256" key="6">
    <source>
        <dbReference type="SAM" id="MobiDB-lite"/>
    </source>
</evidence>
<dbReference type="InterPro" id="IPR050660">
    <property type="entry name" value="NEK_Ser/Thr_kinase"/>
</dbReference>
<dbReference type="KEGG" id="rrd:RradSPS_2700"/>
<protein>
    <recommendedName>
        <fullName evidence="1">non-specific serine/threonine protein kinase</fullName>
        <ecNumber evidence="1">2.7.11.1</ecNumber>
    </recommendedName>
</protein>
<evidence type="ECO:0000256" key="3">
    <source>
        <dbReference type="ARBA" id="ARBA00022741"/>
    </source>
</evidence>
<dbReference type="PATRIC" id="fig|42256.3.peg.2752"/>
<dbReference type="Proteomes" id="UP000025229">
    <property type="component" value="Chromosome"/>
</dbReference>
<dbReference type="SMART" id="SM00220">
    <property type="entry name" value="S_TKc"/>
    <property type="match status" value="1"/>
</dbReference>
<evidence type="ECO:0000313" key="8">
    <source>
        <dbReference type="EMBL" id="AHY47983.1"/>
    </source>
</evidence>
<dbReference type="AlphaFoldDB" id="A0A023X6L5"/>
<dbReference type="GO" id="GO:0004674">
    <property type="term" value="F:protein serine/threonine kinase activity"/>
    <property type="evidence" value="ECO:0007669"/>
    <property type="project" value="UniProtKB-EC"/>
</dbReference>
<proteinExistence type="predicted"/>
<dbReference type="PROSITE" id="PS50011">
    <property type="entry name" value="PROTEIN_KINASE_DOM"/>
    <property type="match status" value="1"/>
</dbReference>
<evidence type="ECO:0000313" key="10">
    <source>
        <dbReference type="Proteomes" id="UP000025229"/>
    </source>
</evidence>
<evidence type="ECO:0000313" key="9">
    <source>
        <dbReference type="EMBL" id="MDX5892622.1"/>
    </source>
</evidence>
<dbReference type="Pfam" id="PF00069">
    <property type="entry name" value="Pkinase"/>
    <property type="match status" value="1"/>
</dbReference>
<dbReference type="eggNOG" id="COG0515">
    <property type="taxonomic scope" value="Bacteria"/>
</dbReference>
<evidence type="ECO:0000256" key="1">
    <source>
        <dbReference type="ARBA" id="ARBA00012513"/>
    </source>
</evidence>
<dbReference type="Proteomes" id="UP001281130">
    <property type="component" value="Unassembled WGS sequence"/>
</dbReference>
<organism evidence="8 10">
    <name type="scientific">Rubrobacter radiotolerans</name>
    <name type="common">Arthrobacter radiotolerans</name>
    <dbReference type="NCBI Taxonomy" id="42256"/>
    <lineage>
        <taxon>Bacteria</taxon>
        <taxon>Bacillati</taxon>
        <taxon>Actinomycetota</taxon>
        <taxon>Rubrobacteria</taxon>
        <taxon>Rubrobacterales</taxon>
        <taxon>Rubrobacteraceae</taxon>
        <taxon>Rubrobacter</taxon>
    </lineage>
</organism>
<dbReference type="RefSeq" id="WP_084264017.1">
    <property type="nucleotide sequence ID" value="NZ_CP007514.1"/>
</dbReference>
<dbReference type="PANTHER" id="PTHR43671">
    <property type="entry name" value="SERINE/THREONINE-PROTEIN KINASE NEK"/>
    <property type="match status" value="1"/>
</dbReference>
<dbReference type="InterPro" id="IPR000719">
    <property type="entry name" value="Prot_kinase_dom"/>
</dbReference>
<feature type="compositionally biased region" description="Basic and acidic residues" evidence="6">
    <location>
        <begin position="261"/>
        <end position="282"/>
    </location>
</feature>
<dbReference type="GO" id="GO:0005524">
    <property type="term" value="F:ATP binding"/>
    <property type="evidence" value="ECO:0007669"/>
    <property type="project" value="UniProtKB-KW"/>
</dbReference>
<dbReference type="InterPro" id="IPR011009">
    <property type="entry name" value="Kinase-like_dom_sf"/>
</dbReference>
<feature type="region of interest" description="Disordered" evidence="6">
    <location>
        <begin position="240"/>
        <end position="282"/>
    </location>
</feature>
<sequence>MSGTERDSLTEGTPDFTDEPLEGPPPLSPGRELVPGYAVLEHLHRSAKFDVYDVWSEARFCRCIAKVPIPVSPEDVTEQELRDFERSSRSLVREFRLLERLTHPHIVRAYELLRGESPVLVMETLTGQTLSHLMDTAPRRLPLADLTHLGLQLCSAVAYLHTKGVLHLDLKPSNVVSERGTAKLLDLSIARPPGPCRPGLGTLYYLSPEQARGGEVTAATDVWGVGATLFEAATDEPPFYADEESEEWEESSSEHVSGTETARRADYEQLRRRADPVGRKRRLPREFSEAIDACLEPDPASRPTLRELARRLETFAGSRGY</sequence>
<dbReference type="STRING" id="42256.RradSPS_2700"/>
<keyword evidence="2 9" id="KW-0808">Transferase</keyword>
<dbReference type="Gene3D" id="1.10.510.10">
    <property type="entry name" value="Transferase(Phosphotransferase) domain 1"/>
    <property type="match status" value="1"/>
</dbReference>
<feature type="domain" description="Protein kinase" evidence="7">
    <location>
        <begin position="37"/>
        <end position="316"/>
    </location>
</feature>
<feature type="compositionally biased region" description="Acidic residues" evidence="6">
    <location>
        <begin position="241"/>
        <end position="251"/>
    </location>
</feature>
<dbReference type="PANTHER" id="PTHR43671:SF13">
    <property type="entry name" value="SERINE_THREONINE-PROTEIN KINASE NEK2"/>
    <property type="match status" value="1"/>
</dbReference>
<evidence type="ECO:0000259" key="7">
    <source>
        <dbReference type="PROSITE" id="PS50011"/>
    </source>
</evidence>
<dbReference type="SUPFAM" id="SSF56112">
    <property type="entry name" value="Protein kinase-like (PK-like)"/>
    <property type="match status" value="1"/>
</dbReference>
<dbReference type="EC" id="2.7.11.1" evidence="1"/>
<dbReference type="HOGENOM" id="CLU_000288_63_44_11"/>
<feature type="region of interest" description="Disordered" evidence="6">
    <location>
        <begin position="1"/>
        <end position="30"/>
    </location>
</feature>
<keyword evidence="4 8" id="KW-0418">Kinase</keyword>
<gene>
    <name evidence="8" type="ORF">RradSPS_2700</name>
    <name evidence="9" type="ORF">SIL72_01135</name>
</gene>
<dbReference type="OrthoDB" id="9762169at2"/>
<accession>A0A023X6L5</accession>
<reference evidence="9" key="2">
    <citation type="submission" date="2023-11" db="EMBL/GenBank/DDBJ databases">
        <title>MicrobeMod: A computational toolkit for identifying prokaryotic methylation and restriction-modification with nanopore sequencing.</title>
        <authorList>
            <person name="Crits-Christoph A."/>
            <person name="Kang S.C."/>
            <person name="Lee H."/>
            <person name="Ostrov N."/>
        </authorList>
    </citation>
    <scope>NUCLEOTIDE SEQUENCE</scope>
    <source>
        <strain evidence="9">ATCC 51242</strain>
    </source>
</reference>
<keyword evidence="5" id="KW-0067">ATP-binding</keyword>
<keyword evidence="3" id="KW-0547">Nucleotide-binding</keyword>
<evidence type="ECO:0000256" key="4">
    <source>
        <dbReference type="ARBA" id="ARBA00022777"/>
    </source>
</evidence>
<dbReference type="EMBL" id="CP007514">
    <property type="protein sequence ID" value="AHY47983.1"/>
    <property type="molecule type" value="Genomic_DNA"/>
</dbReference>
<keyword evidence="10" id="KW-1185">Reference proteome</keyword>
<evidence type="ECO:0000256" key="2">
    <source>
        <dbReference type="ARBA" id="ARBA00022679"/>
    </source>
</evidence>
<evidence type="ECO:0000256" key="5">
    <source>
        <dbReference type="ARBA" id="ARBA00022840"/>
    </source>
</evidence>
<dbReference type="Gene3D" id="3.30.200.20">
    <property type="entry name" value="Phosphorylase Kinase, domain 1"/>
    <property type="match status" value="1"/>
</dbReference>
<dbReference type="CDD" id="cd14014">
    <property type="entry name" value="STKc_PknB_like"/>
    <property type="match status" value="1"/>
</dbReference>